<dbReference type="InterPro" id="IPR016181">
    <property type="entry name" value="Acyl_CoA_acyltransferase"/>
</dbReference>
<keyword evidence="2" id="KW-0808">Transferase</keyword>
<dbReference type="CDD" id="cd04301">
    <property type="entry name" value="NAT_SF"/>
    <property type="match status" value="1"/>
</dbReference>
<comment type="caution">
    <text evidence="2">The sequence shown here is derived from an EMBL/GenBank/DDBJ whole genome shotgun (WGS) entry which is preliminary data.</text>
</comment>
<dbReference type="Pfam" id="PF13508">
    <property type="entry name" value="Acetyltransf_7"/>
    <property type="match status" value="1"/>
</dbReference>
<keyword evidence="3" id="KW-1185">Reference proteome</keyword>
<dbReference type="STRING" id="1742358.GCA_001439605_02323"/>
<dbReference type="InterPro" id="IPR000182">
    <property type="entry name" value="GNAT_dom"/>
</dbReference>
<dbReference type="GO" id="GO:0016747">
    <property type="term" value="F:acyltransferase activity, transferring groups other than amino-acyl groups"/>
    <property type="evidence" value="ECO:0007669"/>
    <property type="project" value="InterPro"/>
</dbReference>
<evidence type="ECO:0000313" key="3">
    <source>
        <dbReference type="Proteomes" id="UP000293846"/>
    </source>
</evidence>
<dbReference type="Gene3D" id="3.40.630.30">
    <property type="match status" value="1"/>
</dbReference>
<dbReference type="SUPFAM" id="SSF55729">
    <property type="entry name" value="Acyl-CoA N-acyltransferases (Nat)"/>
    <property type="match status" value="1"/>
</dbReference>
<dbReference type="Proteomes" id="UP000293846">
    <property type="component" value="Unassembled WGS sequence"/>
</dbReference>
<dbReference type="OrthoDB" id="9815041at2"/>
<evidence type="ECO:0000313" key="2">
    <source>
        <dbReference type="EMBL" id="TCJ01683.1"/>
    </source>
</evidence>
<accession>A0A4R1AV88</accession>
<evidence type="ECO:0000259" key="1">
    <source>
        <dbReference type="PROSITE" id="PS51186"/>
    </source>
</evidence>
<dbReference type="EMBL" id="SJTH01000053">
    <property type="protein sequence ID" value="TCJ01683.1"/>
    <property type="molecule type" value="Genomic_DNA"/>
</dbReference>
<feature type="domain" description="N-acetyltransferase" evidence="1">
    <location>
        <begin position="7"/>
        <end position="150"/>
    </location>
</feature>
<proteinExistence type="predicted"/>
<protein>
    <submittedName>
        <fullName evidence="2">N-acetyltransferase</fullName>
    </submittedName>
</protein>
<dbReference type="AlphaFoldDB" id="A0A4R1AV88"/>
<dbReference type="RefSeq" id="WP_131238358.1">
    <property type="nucleotide sequence ID" value="NZ_SJTH01000053.1"/>
</dbReference>
<sequence length="150" mass="17196">MNHFQLMKINNLDTIDLNQLINESIEEGFGFLTRLVNDYKNGTNTFNKFGEALYGVFNVKGVLVAIGGLNIDTFSSEQVIGRIRRFYVCKEYRRSGIGSMLLTKIIEDAKDYYHVLVLYTDTKTGALFYSSHGFLMSNMYANSTHYKMLK</sequence>
<gene>
    <name evidence="2" type="ORF">E0Y62_22820</name>
</gene>
<dbReference type="PROSITE" id="PS51186">
    <property type="entry name" value="GNAT"/>
    <property type="match status" value="1"/>
</dbReference>
<reference evidence="2 3" key="1">
    <citation type="submission" date="2019-03" db="EMBL/GenBank/DDBJ databases">
        <authorList>
            <person name="Jensen L."/>
            <person name="Storgaard J."/>
            <person name="Sulaj E."/>
            <person name="Schramm A."/>
            <person name="Marshall I.P.G."/>
        </authorList>
    </citation>
    <scope>NUCLEOTIDE SEQUENCE [LARGE SCALE GENOMIC DNA]</scope>
    <source>
        <strain evidence="2 3">2017H2G3</strain>
    </source>
</reference>
<name>A0A4R1AV88_9BACI</name>
<organism evidence="2 3">
    <name type="scientific">Cytobacillus praedii</name>
    <dbReference type="NCBI Taxonomy" id="1742358"/>
    <lineage>
        <taxon>Bacteria</taxon>
        <taxon>Bacillati</taxon>
        <taxon>Bacillota</taxon>
        <taxon>Bacilli</taxon>
        <taxon>Bacillales</taxon>
        <taxon>Bacillaceae</taxon>
        <taxon>Cytobacillus</taxon>
    </lineage>
</organism>